<proteinExistence type="predicted"/>
<organism evidence="1 2">
    <name type="scientific">Marinobacter halodurans</name>
    <dbReference type="NCBI Taxonomy" id="2528979"/>
    <lineage>
        <taxon>Bacteria</taxon>
        <taxon>Pseudomonadati</taxon>
        <taxon>Pseudomonadota</taxon>
        <taxon>Gammaproteobacteria</taxon>
        <taxon>Pseudomonadales</taxon>
        <taxon>Marinobacteraceae</taxon>
        <taxon>Marinobacter</taxon>
    </lineage>
</organism>
<evidence type="ECO:0000313" key="2">
    <source>
        <dbReference type="Proteomes" id="UP000313645"/>
    </source>
</evidence>
<evidence type="ECO:0000313" key="1">
    <source>
        <dbReference type="EMBL" id="TBW57493.1"/>
    </source>
</evidence>
<dbReference type="Proteomes" id="UP000313645">
    <property type="component" value="Unassembled WGS sequence"/>
</dbReference>
<comment type="caution">
    <text evidence="1">The sequence shown here is derived from an EMBL/GenBank/DDBJ whole genome shotgun (WGS) entry which is preliminary data.</text>
</comment>
<sequence length="344" mass="38460">MALDQNTSIDLTPFLIGISAYLSGMDAICKRTELLPYENRISLSRAQERAEQLLDDLRANRTSDILYEDMADMCDTAANCALAHWGAGTRMNELFAEDDESLSEPKEPILAFSDSILFNIEQAKGIAGNRDTKFCRAIHIPRNVFGDTDHGVGIPRVWSAQLNEEFISAAERASTRLELEIQAARELIERRKTTVITMSQGPIEPTAFRIAVHTLANKQILPSESIRAQLADCANLNDDFHEKLAGYWEQEVGVSGKELMKAVDWISRAGRDKSFGETHAERTAVIHGIIESAWQQQVKSMDIPGQEAMGRLNRVMDARYELKENDRIMMEDPDEQISGPSMGS</sequence>
<keyword evidence="2" id="KW-1185">Reference proteome</keyword>
<gene>
    <name evidence="1" type="ORF">EZI54_07480</name>
</gene>
<dbReference type="RefSeq" id="WP_131480604.1">
    <property type="nucleotide sequence ID" value="NZ_SJDL01000008.1"/>
</dbReference>
<name>A0ABY1ZMK2_9GAMM</name>
<protein>
    <submittedName>
        <fullName evidence="1">Uncharacterized protein</fullName>
    </submittedName>
</protein>
<reference evidence="1 2" key="1">
    <citation type="submission" date="2019-02" db="EMBL/GenBank/DDBJ databases">
        <title>Marinobacter halodurans sp. nov., a marine bacterium isolated from sea tidal flat.</title>
        <authorList>
            <person name="Yoo Y."/>
            <person name="Lee D.W."/>
            <person name="Kim B.S."/>
            <person name="Kim J.-J."/>
        </authorList>
    </citation>
    <scope>NUCLEOTIDE SEQUENCE [LARGE SCALE GENOMIC DNA]</scope>
    <source>
        <strain evidence="1 2">YJ-S3-2</strain>
    </source>
</reference>
<accession>A0ABY1ZMK2</accession>
<dbReference type="EMBL" id="SJDL01000008">
    <property type="protein sequence ID" value="TBW57493.1"/>
    <property type="molecule type" value="Genomic_DNA"/>
</dbReference>